<feature type="domain" description="4Fe-4S ferredoxin-type" evidence="8">
    <location>
        <begin position="103"/>
        <end position="132"/>
    </location>
</feature>
<evidence type="ECO:0000256" key="6">
    <source>
        <dbReference type="ARBA" id="ARBA00023004"/>
    </source>
</evidence>
<evidence type="ECO:0000256" key="4">
    <source>
        <dbReference type="ARBA" id="ARBA00022737"/>
    </source>
</evidence>
<dbReference type="AlphaFoldDB" id="A0A8J7RCY3"/>
<evidence type="ECO:0000256" key="2">
    <source>
        <dbReference type="ARBA" id="ARBA00022485"/>
    </source>
</evidence>
<keyword evidence="1" id="KW-0813">Transport</keyword>
<sequence length="132" mass="14893">MKKRIFYWISGRNVKKPVVSDIIKTYDVDVTILKAKMEPSEGFLTLELNGNEDSLVNSVEYLKEYGEVEDISQPIQKKEEKCIDCGACIVHCPVGAIKFEEDFSVTFDIDECIGCKTCAKICPTKAIIVYDL</sequence>
<evidence type="ECO:0000256" key="5">
    <source>
        <dbReference type="ARBA" id="ARBA00022982"/>
    </source>
</evidence>
<dbReference type="GO" id="GO:0016491">
    <property type="term" value="F:oxidoreductase activity"/>
    <property type="evidence" value="ECO:0007669"/>
    <property type="project" value="UniProtKB-ARBA"/>
</dbReference>
<dbReference type="InterPro" id="IPR017900">
    <property type="entry name" value="4Fe4S_Fe_S_CS"/>
</dbReference>
<dbReference type="SMART" id="SM00930">
    <property type="entry name" value="NIL"/>
    <property type="match status" value="1"/>
</dbReference>
<keyword evidence="6" id="KW-0408">Iron</keyword>
<dbReference type="OrthoDB" id="15347at2157"/>
<evidence type="ECO:0000256" key="3">
    <source>
        <dbReference type="ARBA" id="ARBA00022723"/>
    </source>
</evidence>
<organism evidence="9 10">
    <name type="scientific">Methanococcus voltae</name>
    <dbReference type="NCBI Taxonomy" id="2188"/>
    <lineage>
        <taxon>Archaea</taxon>
        <taxon>Methanobacteriati</taxon>
        <taxon>Methanobacteriota</taxon>
        <taxon>Methanomada group</taxon>
        <taxon>Methanococci</taxon>
        <taxon>Methanococcales</taxon>
        <taxon>Methanococcaceae</taxon>
        <taxon>Methanococcus</taxon>
    </lineage>
</organism>
<protein>
    <submittedName>
        <fullName evidence="9">NAD-dependent dihydropyrimidine dehydrogenase PreA subunit</fullName>
    </submittedName>
</protein>
<dbReference type="PROSITE" id="PS00198">
    <property type="entry name" value="4FE4S_FER_1"/>
    <property type="match status" value="1"/>
</dbReference>
<evidence type="ECO:0000313" key="10">
    <source>
        <dbReference type="Proteomes" id="UP000740329"/>
    </source>
</evidence>
<gene>
    <name evidence="9" type="ORF">J3E07_000340</name>
</gene>
<dbReference type="PANTHER" id="PTHR43687:SF6">
    <property type="entry name" value="L-ASPARTATE SEMIALDEHYDE SULFURTRANSFERASE IRON-SULFUR SUBUNIT"/>
    <property type="match status" value="1"/>
</dbReference>
<dbReference type="SUPFAM" id="SSF55021">
    <property type="entry name" value="ACT-like"/>
    <property type="match status" value="1"/>
</dbReference>
<evidence type="ECO:0000256" key="7">
    <source>
        <dbReference type="ARBA" id="ARBA00023014"/>
    </source>
</evidence>
<dbReference type="InterPro" id="IPR050572">
    <property type="entry name" value="Fe-S_Ferredoxin"/>
</dbReference>
<dbReference type="GO" id="GO:0046872">
    <property type="term" value="F:metal ion binding"/>
    <property type="evidence" value="ECO:0007669"/>
    <property type="project" value="UniProtKB-KW"/>
</dbReference>
<dbReference type="Pfam" id="PF09383">
    <property type="entry name" value="NIL"/>
    <property type="match status" value="1"/>
</dbReference>
<feature type="domain" description="4Fe-4S ferredoxin-type" evidence="8">
    <location>
        <begin position="73"/>
        <end position="102"/>
    </location>
</feature>
<dbReference type="EMBL" id="JAGGMV010000001">
    <property type="protein sequence ID" value="MBP2200942.1"/>
    <property type="molecule type" value="Genomic_DNA"/>
</dbReference>
<evidence type="ECO:0000259" key="8">
    <source>
        <dbReference type="PROSITE" id="PS51379"/>
    </source>
</evidence>
<dbReference type="InterPro" id="IPR017896">
    <property type="entry name" value="4Fe4S_Fe-S-bd"/>
</dbReference>
<accession>A0A8J7RCY3</accession>
<evidence type="ECO:0000313" key="9">
    <source>
        <dbReference type="EMBL" id="MBP2200942.1"/>
    </source>
</evidence>
<keyword evidence="2" id="KW-0004">4Fe-4S</keyword>
<comment type="caution">
    <text evidence="9">The sequence shown here is derived from an EMBL/GenBank/DDBJ whole genome shotgun (WGS) entry which is preliminary data.</text>
</comment>
<dbReference type="PROSITE" id="PS51379">
    <property type="entry name" value="4FE4S_FER_2"/>
    <property type="match status" value="2"/>
</dbReference>
<dbReference type="Pfam" id="PF12838">
    <property type="entry name" value="Fer4_7"/>
    <property type="match status" value="1"/>
</dbReference>
<dbReference type="GO" id="GO:0051539">
    <property type="term" value="F:4 iron, 4 sulfur cluster binding"/>
    <property type="evidence" value="ECO:0007669"/>
    <property type="project" value="UniProtKB-KW"/>
</dbReference>
<dbReference type="SUPFAM" id="SSF54862">
    <property type="entry name" value="4Fe-4S ferredoxins"/>
    <property type="match status" value="1"/>
</dbReference>
<dbReference type="PANTHER" id="PTHR43687">
    <property type="entry name" value="ADENYLYLSULFATE REDUCTASE, BETA SUBUNIT"/>
    <property type="match status" value="1"/>
</dbReference>
<evidence type="ECO:0000256" key="1">
    <source>
        <dbReference type="ARBA" id="ARBA00022448"/>
    </source>
</evidence>
<dbReference type="InterPro" id="IPR018449">
    <property type="entry name" value="NIL_domain"/>
</dbReference>
<keyword evidence="3" id="KW-0479">Metal-binding</keyword>
<dbReference type="Gene3D" id="3.30.70.260">
    <property type="match status" value="1"/>
</dbReference>
<dbReference type="InterPro" id="IPR045865">
    <property type="entry name" value="ACT-like_dom_sf"/>
</dbReference>
<proteinExistence type="predicted"/>
<dbReference type="RefSeq" id="WP_209590375.1">
    <property type="nucleotide sequence ID" value="NZ_JAGGMU010000001.1"/>
</dbReference>
<keyword evidence="7" id="KW-0411">Iron-sulfur</keyword>
<name>A0A8J7RCY3_METVO</name>
<reference evidence="9" key="1">
    <citation type="submission" date="2021-03" db="EMBL/GenBank/DDBJ databases">
        <title>Genomic Encyclopedia of Type Strains, Phase IV (KMG-V): Genome sequencing to study the core and pangenomes of soil and plant-associated prokaryotes.</title>
        <authorList>
            <person name="Whitman W."/>
        </authorList>
    </citation>
    <scope>NUCLEOTIDE SEQUENCE</scope>
    <source>
        <strain evidence="9">C4</strain>
    </source>
</reference>
<keyword evidence="4" id="KW-0677">Repeat</keyword>
<dbReference type="Gene3D" id="3.30.70.20">
    <property type="match status" value="1"/>
</dbReference>
<dbReference type="Proteomes" id="UP000740329">
    <property type="component" value="Unassembled WGS sequence"/>
</dbReference>
<keyword evidence="5" id="KW-0249">Electron transport</keyword>